<keyword evidence="1" id="KW-0808">Transferase</keyword>
<dbReference type="AlphaFoldDB" id="A0A381VE46"/>
<dbReference type="EMBL" id="UINC01008456">
    <property type="protein sequence ID" value="SVA38058.1"/>
    <property type="molecule type" value="Genomic_DNA"/>
</dbReference>
<dbReference type="Pfam" id="PF00534">
    <property type="entry name" value="Glycos_transf_1"/>
    <property type="match status" value="1"/>
</dbReference>
<evidence type="ECO:0000259" key="2">
    <source>
        <dbReference type="Pfam" id="PF00534"/>
    </source>
</evidence>
<dbReference type="InterPro" id="IPR022623">
    <property type="entry name" value="Glyco_trans_4"/>
</dbReference>
<accession>A0A381VE46</accession>
<evidence type="ECO:0000256" key="1">
    <source>
        <dbReference type="ARBA" id="ARBA00022679"/>
    </source>
</evidence>
<dbReference type="Pfam" id="PF12000">
    <property type="entry name" value="Glyco_trans_4_3"/>
    <property type="match status" value="1"/>
</dbReference>
<name>A0A381VE46_9ZZZZ</name>
<proteinExistence type="predicted"/>
<gene>
    <name evidence="4" type="ORF">METZ01_LOCUS90912</name>
</gene>
<organism evidence="4">
    <name type="scientific">marine metagenome</name>
    <dbReference type="NCBI Taxonomy" id="408172"/>
    <lineage>
        <taxon>unclassified sequences</taxon>
        <taxon>metagenomes</taxon>
        <taxon>ecological metagenomes</taxon>
    </lineage>
</organism>
<dbReference type="SUPFAM" id="SSF53756">
    <property type="entry name" value="UDP-Glycosyltransferase/glycogen phosphorylase"/>
    <property type="match status" value="1"/>
</dbReference>
<evidence type="ECO:0000313" key="4">
    <source>
        <dbReference type="EMBL" id="SVA38058.1"/>
    </source>
</evidence>
<dbReference type="GO" id="GO:0016757">
    <property type="term" value="F:glycosyltransferase activity"/>
    <property type="evidence" value="ECO:0007669"/>
    <property type="project" value="InterPro"/>
</dbReference>
<protein>
    <recommendedName>
        <fullName evidence="5">Glycosyl transferase family 1 domain-containing protein</fullName>
    </recommendedName>
</protein>
<feature type="domain" description="Glycosyl transferase family 1" evidence="2">
    <location>
        <begin position="188"/>
        <end position="365"/>
    </location>
</feature>
<dbReference type="PANTHER" id="PTHR46401:SF2">
    <property type="entry name" value="GLYCOSYLTRANSFERASE WBBK-RELATED"/>
    <property type="match status" value="1"/>
</dbReference>
<evidence type="ECO:0008006" key="5">
    <source>
        <dbReference type="Google" id="ProtNLM"/>
    </source>
</evidence>
<reference evidence="4" key="1">
    <citation type="submission" date="2018-05" db="EMBL/GenBank/DDBJ databases">
        <authorList>
            <person name="Lanie J.A."/>
            <person name="Ng W.-L."/>
            <person name="Kazmierczak K.M."/>
            <person name="Andrzejewski T.M."/>
            <person name="Davidsen T.M."/>
            <person name="Wayne K.J."/>
            <person name="Tettelin H."/>
            <person name="Glass J.I."/>
            <person name="Rusch D."/>
            <person name="Podicherti R."/>
            <person name="Tsui H.-C.T."/>
            <person name="Winkler M.E."/>
        </authorList>
    </citation>
    <scope>NUCLEOTIDE SEQUENCE</scope>
</reference>
<evidence type="ECO:0000259" key="3">
    <source>
        <dbReference type="Pfam" id="PF12000"/>
    </source>
</evidence>
<sequence>MVSLGHDVTALVLTKTDARQWNGVKLIHYSLDRGNAKEAHPWTVDFESKVIRGEACLRAALALKKQGYTPEVIAAHPGWGESLFLKEVWPEAKLKLYCEFFYHARGADVGFDPEYPSSDPADAGRVTLKNANTLLQFQQADAGISPTHWQASTFPPHIQEKITVIHDGIDTEVLRPNPSVRFKLDNGQALSRDDEVITFVNRALEPYRGFHVFMRSLPKLLAAKPNAQVLIVGKEGVCYGAQPPSGKSWKTLFCDEVMPQLTAQQRDRIHFVGNIEYARFISLIQVSRVHVYLTYPFVLSWSLLEAMSVGCSIVASDTQPLHEAIKHEETGKLVDFFDPAALADSVIGLLEDNVERERLGIAAREFAISNYDLKGVCLPQQIEWLLQ</sequence>
<feature type="domain" description="Glycosyl transferase family 4" evidence="3">
    <location>
        <begin position="10"/>
        <end position="173"/>
    </location>
</feature>
<dbReference type="GO" id="GO:0009103">
    <property type="term" value="P:lipopolysaccharide biosynthetic process"/>
    <property type="evidence" value="ECO:0007669"/>
    <property type="project" value="TreeGrafter"/>
</dbReference>
<dbReference type="InterPro" id="IPR001296">
    <property type="entry name" value="Glyco_trans_1"/>
</dbReference>
<dbReference type="PANTHER" id="PTHR46401">
    <property type="entry name" value="GLYCOSYLTRANSFERASE WBBK-RELATED"/>
    <property type="match status" value="1"/>
</dbReference>
<dbReference type="Gene3D" id="3.40.50.2000">
    <property type="entry name" value="Glycogen Phosphorylase B"/>
    <property type="match status" value="2"/>
</dbReference>